<keyword evidence="12" id="KW-1135">Mitochondrion nucleoid</keyword>
<comment type="cofactor">
    <cofactor evidence="2">
        <name>Mg(2+)</name>
        <dbReference type="ChEBI" id="CHEBI:18420"/>
    </cofactor>
</comment>
<keyword evidence="9" id="KW-0067">ATP-binding</keyword>
<reference evidence="15 16" key="1">
    <citation type="journal article" date="2018" name="Plant J.">
        <title>Genome sequences of Chlorella sorokiniana UTEX 1602 and Micractinium conductrix SAG 241.80: implications to maltose excretion by a green alga.</title>
        <authorList>
            <person name="Arriola M.B."/>
            <person name="Velmurugan N."/>
            <person name="Zhang Y."/>
            <person name="Plunkett M.H."/>
            <person name="Hondzo H."/>
            <person name="Barney B.M."/>
        </authorList>
    </citation>
    <scope>NUCLEOTIDE SEQUENCE [LARGE SCALE GENOMIC DNA]</scope>
    <source>
        <strain evidence="15 16">SAG 241.80</strain>
    </source>
</reference>
<dbReference type="InterPro" id="IPR050699">
    <property type="entry name" value="RNA-DNA_Helicase"/>
</dbReference>
<dbReference type="Gene3D" id="1.20.272.40">
    <property type="match status" value="1"/>
</dbReference>
<dbReference type="Pfam" id="PF00271">
    <property type="entry name" value="Helicase_C"/>
    <property type="match status" value="1"/>
</dbReference>
<accession>A0A2P6VAL3</accession>
<dbReference type="PANTHER" id="PTHR12131">
    <property type="entry name" value="ATP-DEPENDENT RNA AND DNA HELICASE"/>
    <property type="match status" value="1"/>
</dbReference>
<dbReference type="CDD" id="cd17913">
    <property type="entry name" value="DEXQc_Suv3"/>
    <property type="match status" value="1"/>
</dbReference>
<evidence type="ECO:0000313" key="16">
    <source>
        <dbReference type="Proteomes" id="UP000239649"/>
    </source>
</evidence>
<dbReference type="EC" id="3.6.4.13" evidence="5"/>
<comment type="subcellular location">
    <subcellularLocation>
        <location evidence="3">Mitochondrion matrix</location>
        <location evidence="3">Mitochondrion nucleoid</location>
    </subcellularLocation>
</comment>
<dbReference type="InterPro" id="IPR044774">
    <property type="entry name" value="Suv3_DEXQc"/>
</dbReference>
<keyword evidence="8 15" id="KW-0347">Helicase</keyword>
<dbReference type="PANTHER" id="PTHR12131:SF1">
    <property type="entry name" value="ATP-DEPENDENT RNA HELICASE SUPV3L1, MITOCHONDRIAL-RELATED"/>
    <property type="match status" value="1"/>
</dbReference>
<dbReference type="GO" id="GO:0045025">
    <property type="term" value="C:mitochondrial degradosome"/>
    <property type="evidence" value="ECO:0007669"/>
    <property type="project" value="TreeGrafter"/>
</dbReference>
<evidence type="ECO:0000256" key="11">
    <source>
        <dbReference type="ARBA" id="ARBA00023128"/>
    </source>
</evidence>
<dbReference type="PROSITE" id="PS51194">
    <property type="entry name" value="HELICASE_CTER"/>
    <property type="match status" value="1"/>
</dbReference>
<evidence type="ECO:0000256" key="6">
    <source>
        <dbReference type="ARBA" id="ARBA00022741"/>
    </source>
</evidence>
<name>A0A2P6VAL3_9CHLO</name>
<comment type="cofactor">
    <cofactor evidence="1">
        <name>Mn(2+)</name>
        <dbReference type="ChEBI" id="CHEBI:29035"/>
    </cofactor>
</comment>
<dbReference type="Pfam" id="PF18147">
    <property type="entry name" value="Suv3_C_1"/>
    <property type="match status" value="1"/>
</dbReference>
<evidence type="ECO:0000313" key="15">
    <source>
        <dbReference type="EMBL" id="PSC71108.1"/>
    </source>
</evidence>
<dbReference type="CDD" id="cd18805">
    <property type="entry name" value="SF2_C_suv3"/>
    <property type="match status" value="1"/>
</dbReference>
<dbReference type="GO" id="GO:0016787">
    <property type="term" value="F:hydrolase activity"/>
    <property type="evidence" value="ECO:0007669"/>
    <property type="project" value="UniProtKB-KW"/>
</dbReference>
<comment type="catalytic activity">
    <reaction evidence="13">
        <text>ATP + H2O = ADP + phosphate + H(+)</text>
        <dbReference type="Rhea" id="RHEA:13065"/>
        <dbReference type="ChEBI" id="CHEBI:15377"/>
        <dbReference type="ChEBI" id="CHEBI:15378"/>
        <dbReference type="ChEBI" id="CHEBI:30616"/>
        <dbReference type="ChEBI" id="CHEBI:43474"/>
        <dbReference type="ChEBI" id="CHEBI:456216"/>
        <dbReference type="EC" id="3.6.4.13"/>
    </reaction>
</comment>
<dbReference type="InterPro" id="IPR001650">
    <property type="entry name" value="Helicase_C-like"/>
</dbReference>
<comment type="caution">
    <text evidence="15">The sequence shown here is derived from an EMBL/GenBank/DDBJ whole genome shotgun (WGS) entry which is preliminary data.</text>
</comment>
<keyword evidence="11" id="KW-0496">Mitochondrion</keyword>
<feature type="domain" description="Helicase C-terminal" evidence="14">
    <location>
        <begin position="226"/>
        <end position="424"/>
    </location>
</feature>
<dbReference type="InterPro" id="IPR041082">
    <property type="entry name" value="Suv3_C_1"/>
</dbReference>
<keyword evidence="7" id="KW-0378">Hydrolase</keyword>
<evidence type="ECO:0000256" key="2">
    <source>
        <dbReference type="ARBA" id="ARBA00001946"/>
    </source>
</evidence>
<organism evidence="15 16">
    <name type="scientific">Micractinium conductrix</name>
    <dbReference type="NCBI Taxonomy" id="554055"/>
    <lineage>
        <taxon>Eukaryota</taxon>
        <taxon>Viridiplantae</taxon>
        <taxon>Chlorophyta</taxon>
        <taxon>core chlorophytes</taxon>
        <taxon>Trebouxiophyceae</taxon>
        <taxon>Chlorellales</taxon>
        <taxon>Chlorellaceae</taxon>
        <taxon>Chlorella clade</taxon>
        <taxon>Micractinium</taxon>
    </lineage>
</organism>
<dbReference type="Pfam" id="PF12513">
    <property type="entry name" value="SUV3_C"/>
    <property type="match status" value="1"/>
</dbReference>
<dbReference type="EMBL" id="LHPF02000016">
    <property type="protein sequence ID" value="PSC71108.1"/>
    <property type="molecule type" value="Genomic_DNA"/>
</dbReference>
<dbReference type="STRING" id="554055.A0A2P6VAL3"/>
<evidence type="ECO:0000259" key="14">
    <source>
        <dbReference type="PROSITE" id="PS51194"/>
    </source>
</evidence>
<dbReference type="Gene3D" id="3.40.50.300">
    <property type="entry name" value="P-loop containing nucleotide triphosphate hydrolases"/>
    <property type="match status" value="2"/>
</dbReference>
<evidence type="ECO:0000256" key="7">
    <source>
        <dbReference type="ARBA" id="ARBA00022801"/>
    </source>
</evidence>
<keyword evidence="16" id="KW-1185">Reference proteome</keyword>
<dbReference type="Proteomes" id="UP000239649">
    <property type="component" value="Unassembled WGS sequence"/>
</dbReference>
<gene>
    <name evidence="15" type="ORF">C2E20_5518</name>
</gene>
<keyword evidence="10" id="KW-0809">Transit peptide</keyword>
<dbReference type="InterPro" id="IPR055206">
    <property type="entry name" value="DEXQc_SUV3"/>
</dbReference>
<dbReference type="GO" id="GO:0005524">
    <property type="term" value="F:ATP binding"/>
    <property type="evidence" value="ECO:0007669"/>
    <property type="project" value="UniProtKB-KW"/>
</dbReference>
<dbReference type="Gene3D" id="1.20.58.1080">
    <property type="match status" value="1"/>
</dbReference>
<evidence type="ECO:0000256" key="3">
    <source>
        <dbReference type="ARBA" id="ARBA00004436"/>
    </source>
</evidence>
<sequence length="562" mass="60717">MVAPLSRALGGWQSGLLLPAACRALSAAEAAALPEWGGDTAVPPGSGFGGSSMTELTEAITDLANPSAFFPTARAMERRIVAHLGPTNSGKTHAALQGLRAARSGLYCGPLRLLAWQVHDQLSSSGLPCNLVTGQERRDLGAPHTACTTEMASTQRVLDVAVLDEVQMVADESRGWAFTRALLGLPARTLHVCGDPAALPLLERILAETGDTLEVRRYERLSPLAPARRPLTDLKEVRSGDCVVAFSRRDVHALRSRIEASGRHRCSVVYGALPPDARQQQASLFNTPRTGYNVLAASDAIGQGLNLAIRRVVFTSLRKFDGREEWLLTTSEVKQVAGRAGRYGGRFPSGVATACSAEGLEYLAHCLAQPSEPLQRAVLFPSLGQLELLSGLHPQDALPSLLRRFAEAAQGSLQDTHYSLADYSPQLALATMLRHLPLSLREAWTFSISPTDPEDVPVASALLHFATLFAHRRRVTPAAILHPPLSEARSEWELQQLEATHRVIDLYIWLAYRFADSFSGLEEAGERRRAVSALIDASIRAMGVQRGLRGKAAVPEADEAEL</sequence>
<dbReference type="GO" id="GO:0000965">
    <property type="term" value="P:mitochondrial RNA 3'-end processing"/>
    <property type="evidence" value="ECO:0007669"/>
    <property type="project" value="TreeGrafter"/>
</dbReference>
<dbReference type="OrthoDB" id="6692397at2759"/>
<dbReference type="InterPro" id="IPR027417">
    <property type="entry name" value="P-loop_NTPase"/>
</dbReference>
<evidence type="ECO:0000256" key="12">
    <source>
        <dbReference type="ARBA" id="ARBA00023271"/>
    </source>
</evidence>
<evidence type="ECO:0000256" key="13">
    <source>
        <dbReference type="ARBA" id="ARBA00047984"/>
    </source>
</evidence>
<evidence type="ECO:0000256" key="5">
    <source>
        <dbReference type="ARBA" id="ARBA00012552"/>
    </source>
</evidence>
<dbReference type="GO" id="GO:0042645">
    <property type="term" value="C:mitochondrial nucleoid"/>
    <property type="evidence" value="ECO:0007669"/>
    <property type="project" value="UniProtKB-SubCell"/>
</dbReference>
<dbReference type="SMART" id="SM00490">
    <property type="entry name" value="HELICc"/>
    <property type="match status" value="1"/>
</dbReference>
<evidence type="ECO:0000256" key="1">
    <source>
        <dbReference type="ARBA" id="ARBA00001936"/>
    </source>
</evidence>
<dbReference type="GO" id="GO:0003724">
    <property type="term" value="F:RNA helicase activity"/>
    <property type="evidence" value="ECO:0007669"/>
    <property type="project" value="UniProtKB-EC"/>
</dbReference>
<evidence type="ECO:0000256" key="10">
    <source>
        <dbReference type="ARBA" id="ARBA00022946"/>
    </source>
</evidence>
<dbReference type="FunFam" id="3.40.50.300:FF:000269">
    <property type="entry name" value="ATP-dependent RNA helicase SUPV3L1, mitochondrial"/>
    <property type="match status" value="1"/>
</dbReference>
<proteinExistence type="predicted"/>
<dbReference type="InterPro" id="IPR022192">
    <property type="entry name" value="SUV3_C"/>
</dbReference>
<evidence type="ECO:0000256" key="8">
    <source>
        <dbReference type="ARBA" id="ARBA00022806"/>
    </source>
</evidence>
<dbReference type="Pfam" id="PF22527">
    <property type="entry name" value="DEXQc_Suv3"/>
    <property type="match status" value="1"/>
</dbReference>
<evidence type="ECO:0000256" key="9">
    <source>
        <dbReference type="ARBA" id="ARBA00022840"/>
    </source>
</evidence>
<comment type="subunit">
    <text evidence="4">Homodimer; in free form. Component of the mitochondrial degradosome (mtEXO) complex which is a heteropentamer containing 2 copies of SUPV3L1 and 3 copies of PNPT1.</text>
</comment>
<dbReference type="SUPFAM" id="SSF52540">
    <property type="entry name" value="P-loop containing nucleoside triphosphate hydrolases"/>
    <property type="match status" value="1"/>
</dbReference>
<dbReference type="AlphaFoldDB" id="A0A2P6VAL3"/>
<keyword evidence="6" id="KW-0547">Nucleotide-binding</keyword>
<evidence type="ECO:0000256" key="4">
    <source>
        <dbReference type="ARBA" id="ARBA00011661"/>
    </source>
</evidence>
<dbReference type="FunFam" id="3.40.50.300:FF:000957">
    <property type="entry name" value="ATP-dependent RNA helicase SUV3L, mitochondrial"/>
    <property type="match status" value="1"/>
</dbReference>
<protein>
    <recommendedName>
        <fullName evidence="5">RNA helicase</fullName>
        <ecNumber evidence="5">3.6.4.13</ecNumber>
    </recommendedName>
</protein>